<feature type="region of interest" description="Disordered" evidence="1">
    <location>
        <begin position="57"/>
        <end position="81"/>
    </location>
</feature>
<evidence type="ECO:0000313" key="2">
    <source>
        <dbReference type="EMBL" id="NER18763.1"/>
    </source>
</evidence>
<dbReference type="EMBL" id="JAABOQ010000007">
    <property type="protein sequence ID" value="NER18763.1"/>
    <property type="molecule type" value="Genomic_DNA"/>
</dbReference>
<proteinExistence type="predicted"/>
<keyword evidence="3" id="KW-1185">Reference proteome</keyword>
<reference evidence="2 3" key="1">
    <citation type="submission" date="2020-01" db="EMBL/GenBank/DDBJ databases">
        <title>Spongiivirga citrea KCTC 32990T.</title>
        <authorList>
            <person name="Wang G."/>
        </authorList>
    </citation>
    <scope>NUCLEOTIDE SEQUENCE [LARGE SCALE GENOMIC DNA]</scope>
    <source>
        <strain evidence="2 3">KCTC 32990</strain>
    </source>
</reference>
<dbReference type="Proteomes" id="UP000474296">
    <property type="component" value="Unassembled WGS sequence"/>
</dbReference>
<protein>
    <submittedName>
        <fullName evidence="2">Uncharacterized protein</fullName>
    </submittedName>
</protein>
<dbReference type="RefSeq" id="WP_164033449.1">
    <property type="nucleotide sequence ID" value="NZ_JAABOQ010000007.1"/>
</dbReference>
<evidence type="ECO:0000313" key="3">
    <source>
        <dbReference type="Proteomes" id="UP000474296"/>
    </source>
</evidence>
<comment type="caution">
    <text evidence="2">The sequence shown here is derived from an EMBL/GenBank/DDBJ whole genome shotgun (WGS) entry which is preliminary data.</text>
</comment>
<organism evidence="2 3">
    <name type="scientific">Spongiivirga citrea</name>
    <dbReference type="NCBI Taxonomy" id="1481457"/>
    <lineage>
        <taxon>Bacteria</taxon>
        <taxon>Pseudomonadati</taxon>
        <taxon>Bacteroidota</taxon>
        <taxon>Flavobacteriia</taxon>
        <taxon>Flavobacteriales</taxon>
        <taxon>Flavobacteriaceae</taxon>
        <taxon>Spongiivirga</taxon>
    </lineage>
</organism>
<name>A0A6M0CPA0_9FLAO</name>
<evidence type="ECO:0000256" key="1">
    <source>
        <dbReference type="SAM" id="MobiDB-lite"/>
    </source>
</evidence>
<sequence length="81" mass="9219">MTYKSAIESISCIISACDLDTQVRVIKHIVKNSPDYKSAYMKKHNIPSHMELMKSILDSHKPVGYSSRQPEGPKKSKKQKQ</sequence>
<dbReference type="AlphaFoldDB" id="A0A6M0CPA0"/>
<accession>A0A6M0CPA0</accession>
<gene>
    <name evidence="2" type="ORF">GWK10_16205</name>
</gene>